<evidence type="ECO:0000313" key="2">
    <source>
        <dbReference type="EMBL" id="KAG2661858.1"/>
    </source>
</evidence>
<dbReference type="Proteomes" id="UP000823388">
    <property type="component" value="Chromosome 1K"/>
</dbReference>
<proteinExistence type="predicted"/>
<evidence type="ECO:0008006" key="4">
    <source>
        <dbReference type="Google" id="ProtNLM"/>
    </source>
</evidence>
<keyword evidence="1" id="KW-0732">Signal</keyword>
<reference evidence="2" key="1">
    <citation type="submission" date="2020-05" db="EMBL/GenBank/DDBJ databases">
        <title>WGS assembly of Panicum virgatum.</title>
        <authorList>
            <person name="Lovell J.T."/>
            <person name="Jenkins J."/>
            <person name="Shu S."/>
            <person name="Juenger T.E."/>
            <person name="Schmutz J."/>
        </authorList>
    </citation>
    <scope>NUCLEOTIDE SEQUENCE</scope>
    <source>
        <strain evidence="2">AP13</strain>
    </source>
</reference>
<comment type="caution">
    <text evidence="2">The sequence shown here is derived from an EMBL/GenBank/DDBJ whole genome shotgun (WGS) entry which is preliminary data.</text>
</comment>
<dbReference type="AlphaFoldDB" id="A0A8T0XS83"/>
<organism evidence="2 3">
    <name type="scientific">Panicum virgatum</name>
    <name type="common">Blackwell switchgrass</name>
    <dbReference type="NCBI Taxonomy" id="38727"/>
    <lineage>
        <taxon>Eukaryota</taxon>
        <taxon>Viridiplantae</taxon>
        <taxon>Streptophyta</taxon>
        <taxon>Embryophyta</taxon>
        <taxon>Tracheophyta</taxon>
        <taxon>Spermatophyta</taxon>
        <taxon>Magnoliopsida</taxon>
        <taxon>Liliopsida</taxon>
        <taxon>Poales</taxon>
        <taxon>Poaceae</taxon>
        <taxon>PACMAD clade</taxon>
        <taxon>Panicoideae</taxon>
        <taxon>Panicodae</taxon>
        <taxon>Paniceae</taxon>
        <taxon>Panicinae</taxon>
        <taxon>Panicum</taxon>
        <taxon>Panicum sect. Hiantes</taxon>
    </lineage>
</organism>
<keyword evidence="3" id="KW-1185">Reference proteome</keyword>
<name>A0A8T0XS83_PANVG</name>
<dbReference type="EMBL" id="CM029037">
    <property type="protein sequence ID" value="KAG2661858.1"/>
    <property type="molecule type" value="Genomic_DNA"/>
</dbReference>
<evidence type="ECO:0000256" key="1">
    <source>
        <dbReference type="SAM" id="SignalP"/>
    </source>
</evidence>
<gene>
    <name evidence="2" type="ORF">PVAP13_1KG111567</name>
</gene>
<protein>
    <recommendedName>
        <fullName evidence="4">Secreted protein</fullName>
    </recommendedName>
</protein>
<accession>A0A8T0XS83</accession>
<feature type="chain" id="PRO_5035847846" description="Secreted protein" evidence="1">
    <location>
        <begin position="21"/>
        <end position="75"/>
    </location>
</feature>
<feature type="signal peptide" evidence="1">
    <location>
        <begin position="1"/>
        <end position="20"/>
    </location>
</feature>
<sequence length="75" mass="8747">MRGRLGRLLLGGFVPMCSRAVHMTQEKNRRYLAEGNEIKKYFETSHPSRFFSLLQSLQKKWISTQDGNTRFRPSG</sequence>
<evidence type="ECO:0000313" key="3">
    <source>
        <dbReference type="Proteomes" id="UP000823388"/>
    </source>
</evidence>